<dbReference type="GO" id="GO:0005886">
    <property type="term" value="C:plasma membrane"/>
    <property type="evidence" value="ECO:0007669"/>
    <property type="project" value="TreeGrafter"/>
</dbReference>
<dbReference type="GO" id="GO:0005524">
    <property type="term" value="F:ATP binding"/>
    <property type="evidence" value="ECO:0007669"/>
    <property type="project" value="UniProtKB-KW"/>
</dbReference>
<dbReference type="PANTHER" id="PTHR27005">
    <property type="entry name" value="WALL-ASSOCIATED RECEPTOR KINASE-LIKE 21"/>
    <property type="match status" value="1"/>
</dbReference>
<evidence type="ECO:0000259" key="4">
    <source>
        <dbReference type="SMART" id="SM00219"/>
    </source>
</evidence>
<evidence type="ECO:0000256" key="1">
    <source>
        <dbReference type="ARBA" id="ARBA00022741"/>
    </source>
</evidence>
<dbReference type="Proteomes" id="UP000239757">
    <property type="component" value="Unassembled WGS sequence"/>
</dbReference>
<keyword evidence="3" id="KW-1133">Transmembrane helix</keyword>
<dbReference type="InterPro" id="IPR011009">
    <property type="entry name" value="Kinase-like_dom_sf"/>
</dbReference>
<name>A0A2P5X7F4_GOSBA</name>
<keyword evidence="3" id="KW-0812">Transmembrane</keyword>
<dbReference type="GO" id="GO:0004713">
    <property type="term" value="F:protein tyrosine kinase activity"/>
    <property type="evidence" value="ECO:0007669"/>
    <property type="project" value="InterPro"/>
</dbReference>
<dbReference type="SMART" id="SM00219">
    <property type="entry name" value="TyrKc"/>
    <property type="match status" value="1"/>
</dbReference>
<sequence>MGFGGMFKKLTVFAVMVTIMATSVAIFILSQIDHKNIVKLLGYCLETEVPLLVYEFIPNGTLSLLIHNQNEKYPRSWDTIKHCCGSYIKSSNILIDEKFRAEVSNFGTSRSIGIDKTHLMAISTFGCQEKRGLVSYFMSSMEENQLLDNADVEIGNDGQKDEVVTVAQLAKSCLNLDERYRPTMKEVVIELERLRTRQGDCIHYDKLEQAEVVVRKSTDITSTSE</sequence>
<dbReference type="Pfam" id="PF07714">
    <property type="entry name" value="PK_Tyr_Ser-Thr"/>
    <property type="match status" value="1"/>
</dbReference>
<evidence type="ECO:0000313" key="6">
    <source>
        <dbReference type="Proteomes" id="UP000239757"/>
    </source>
</evidence>
<keyword evidence="3" id="KW-0472">Membrane</keyword>
<dbReference type="OrthoDB" id="996103at2759"/>
<evidence type="ECO:0000256" key="2">
    <source>
        <dbReference type="ARBA" id="ARBA00022840"/>
    </source>
</evidence>
<evidence type="ECO:0000256" key="3">
    <source>
        <dbReference type="SAM" id="Phobius"/>
    </source>
</evidence>
<dbReference type="SUPFAM" id="SSF56112">
    <property type="entry name" value="Protein kinase-like (PK-like)"/>
    <property type="match status" value="1"/>
</dbReference>
<reference evidence="5 6" key="1">
    <citation type="submission" date="2015-01" db="EMBL/GenBank/DDBJ databases">
        <title>Genome of allotetraploid Gossypium barbadense reveals genomic plasticity and fiber elongation in cotton evolution.</title>
        <authorList>
            <person name="Chen X."/>
            <person name="Liu X."/>
            <person name="Zhao B."/>
            <person name="Zheng H."/>
            <person name="Hu Y."/>
            <person name="Lu G."/>
            <person name="Yang C."/>
            <person name="Chen J."/>
            <person name="Shan C."/>
            <person name="Zhang L."/>
            <person name="Zhou Y."/>
            <person name="Wang L."/>
            <person name="Guo W."/>
            <person name="Bai Y."/>
            <person name="Ruan J."/>
            <person name="Shangguan X."/>
            <person name="Mao Y."/>
            <person name="Jiang J."/>
            <person name="Zhu Y."/>
            <person name="Lei J."/>
            <person name="Kang H."/>
            <person name="Chen S."/>
            <person name="He X."/>
            <person name="Wang R."/>
            <person name="Wang Y."/>
            <person name="Chen J."/>
            <person name="Wang L."/>
            <person name="Yu S."/>
            <person name="Wang B."/>
            <person name="Wei J."/>
            <person name="Song S."/>
            <person name="Lu X."/>
            <person name="Gao Z."/>
            <person name="Gu W."/>
            <person name="Deng X."/>
            <person name="Ma D."/>
            <person name="Wang S."/>
            <person name="Liang W."/>
            <person name="Fang L."/>
            <person name="Cai C."/>
            <person name="Zhu X."/>
            <person name="Zhou B."/>
            <person name="Zhang Y."/>
            <person name="Chen Z."/>
            <person name="Xu S."/>
            <person name="Zhu R."/>
            <person name="Wang S."/>
            <person name="Zhang T."/>
            <person name="Zhao G."/>
        </authorList>
    </citation>
    <scope>NUCLEOTIDE SEQUENCE [LARGE SCALE GENOMIC DNA]</scope>
    <source>
        <strain evidence="6">cv. Xinhai21</strain>
        <tissue evidence="5">Leaf</tissue>
    </source>
</reference>
<keyword evidence="1" id="KW-0547">Nucleotide-binding</keyword>
<dbReference type="Gene3D" id="1.10.510.10">
    <property type="entry name" value="Transferase(Phosphotransferase) domain 1"/>
    <property type="match status" value="2"/>
</dbReference>
<feature type="domain" description="Tyrosine-protein kinase catalytic" evidence="4">
    <location>
        <begin position="3"/>
        <end position="191"/>
    </location>
</feature>
<dbReference type="InterPro" id="IPR045274">
    <property type="entry name" value="WAK-like"/>
</dbReference>
<dbReference type="InterPro" id="IPR020635">
    <property type="entry name" value="Tyr_kinase_cat_dom"/>
</dbReference>
<keyword evidence="2" id="KW-0067">ATP-binding</keyword>
<feature type="transmembrane region" description="Helical" evidence="3">
    <location>
        <begin position="12"/>
        <end position="32"/>
    </location>
</feature>
<organism evidence="5 6">
    <name type="scientific">Gossypium barbadense</name>
    <name type="common">Sea Island cotton</name>
    <name type="synonym">Hibiscus barbadensis</name>
    <dbReference type="NCBI Taxonomy" id="3634"/>
    <lineage>
        <taxon>Eukaryota</taxon>
        <taxon>Viridiplantae</taxon>
        <taxon>Streptophyta</taxon>
        <taxon>Embryophyta</taxon>
        <taxon>Tracheophyta</taxon>
        <taxon>Spermatophyta</taxon>
        <taxon>Magnoliopsida</taxon>
        <taxon>eudicotyledons</taxon>
        <taxon>Gunneridae</taxon>
        <taxon>Pentapetalae</taxon>
        <taxon>rosids</taxon>
        <taxon>malvids</taxon>
        <taxon>Malvales</taxon>
        <taxon>Malvaceae</taxon>
        <taxon>Malvoideae</taxon>
        <taxon>Gossypium</taxon>
    </lineage>
</organism>
<dbReference type="GO" id="GO:0004674">
    <property type="term" value="F:protein serine/threonine kinase activity"/>
    <property type="evidence" value="ECO:0007669"/>
    <property type="project" value="TreeGrafter"/>
</dbReference>
<dbReference type="GO" id="GO:0007166">
    <property type="term" value="P:cell surface receptor signaling pathway"/>
    <property type="evidence" value="ECO:0007669"/>
    <property type="project" value="InterPro"/>
</dbReference>
<dbReference type="EMBL" id="KZ665520">
    <property type="protein sequence ID" value="PPR99255.1"/>
    <property type="molecule type" value="Genomic_DNA"/>
</dbReference>
<accession>A0A2P5X7F4</accession>
<proteinExistence type="predicted"/>
<evidence type="ECO:0000313" key="5">
    <source>
        <dbReference type="EMBL" id="PPR99255.1"/>
    </source>
</evidence>
<protein>
    <recommendedName>
        <fullName evidence="4">Tyrosine-protein kinase catalytic domain-containing protein</fullName>
    </recommendedName>
</protein>
<gene>
    <name evidence="5" type="ORF">GOBAR_AA21412</name>
</gene>
<dbReference type="AlphaFoldDB" id="A0A2P5X7F4"/>
<dbReference type="InterPro" id="IPR001245">
    <property type="entry name" value="Ser-Thr/Tyr_kinase_cat_dom"/>
</dbReference>
<dbReference type="PANTHER" id="PTHR27005:SF515">
    <property type="entry name" value="WALL-ASSOCIATED RECEPTOR KINASE-LIKE 10-RELATED"/>
    <property type="match status" value="1"/>
</dbReference>